<dbReference type="AlphaFoldDB" id="A0A3S4ZVU9"/>
<comment type="caution">
    <text evidence="1">The sequence shown here is derived from an EMBL/GenBank/DDBJ whole genome shotgun (WGS) entry which is preliminary data.</text>
</comment>
<protein>
    <submittedName>
        <fullName evidence="1">Uncharacterized protein</fullName>
    </submittedName>
</protein>
<dbReference type="Proteomes" id="UP000784294">
    <property type="component" value="Unassembled WGS sequence"/>
</dbReference>
<reference evidence="1" key="1">
    <citation type="submission" date="2018-11" db="EMBL/GenBank/DDBJ databases">
        <authorList>
            <consortium name="Pathogen Informatics"/>
        </authorList>
    </citation>
    <scope>NUCLEOTIDE SEQUENCE</scope>
</reference>
<gene>
    <name evidence="1" type="ORF">PXEA_LOCUS14590</name>
</gene>
<evidence type="ECO:0000313" key="2">
    <source>
        <dbReference type="Proteomes" id="UP000784294"/>
    </source>
</evidence>
<dbReference type="EMBL" id="CAAALY010049839">
    <property type="protein sequence ID" value="VEL21150.1"/>
    <property type="molecule type" value="Genomic_DNA"/>
</dbReference>
<keyword evidence="2" id="KW-1185">Reference proteome</keyword>
<name>A0A3S4ZVU9_9PLAT</name>
<organism evidence="1 2">
    <name type="scientific">Protopolystoma xenopodis</name>
    <dbReference type="NCBI Taxonomy" id="117903"/>
    <lineage>
        <taxon>Eukaryota</taxon>
        <taxon>Metazoa</taxon>
        <taxon>Spiralia</taxon>
        <taxon>Lophotrochozoa</taxon>
        <taxon>Platyhelminthes</taxon>
        <taxon>Monogenea</taxon>
        <taxon>Polyopisthocotylea</taxon>
        <taxon>Polystomatidea</taxon>
        <taxon>Polystomatidae</taxon>
        <taxon>Protopolystoma</taxon>
    </lineage>
</organism>
<evidence type="ECO:0000313" key="1">
    <source>
        <dbReference type="EMBL" id="VEL21150.1"/>
    </source>
</evidence>
<sequence>MRRLITADLNKAVVFSSKLPSVAVTSDTPCTTSSPHTVSTSCLSKTTSIHTNTNVRGINMSAGSESMIDNASGSLTSSDLPVVKPIETINTETEEQIPNYLPTCLEMLEALVPIHVYQDLDNSSQAMAKGFPSALLLLYFLLFNPNIYTL</sequence>
<proteinExistence type="predicted"/>
<accession>A0A3S4ZVU9</accession>